<organism evidence="1 2">
    <name type="scientific">Solanum tuberosum</name>
    <name type="common">Potato</name>
    <dbReference type="NCBI Taxonomy" id="4113"/>
    <lineage>
        <taxon>Eukaryota</taxon>
        <taxon>Viridiplantae</taxon>
        <taxon>Streptophyta</taxon>
        <taxon>Embryophyta</taxon>
        <taxon>Tracheophyta</taxon>
        <taxon>Spermatophyta</taxon>
        <taxon>Magnoliopsida</taxon>
        <taxon>eudicotyledons</taxon>
        <taxon>Gunneridae</taxon>
        <taxon>Pentapetalae</taxon>
        <taxon>asterids</taxon>
        <taxon>lamiids</taxon>
        <taxon>Solanales</taxon>
        <taxon>Solanaceae</taxon>
        <taxon>Solanoideae</taxon>
        <taxon>Solaneae</taxon>
        <taxon>Solanum</taxon>
    </lineage>
</organism>
<keyword evidence="2" id="KW-1185">Reference proteome</keyword>
<evidence type="ECO:0000313" key="1">
    <source>
        <dbReference type="EMBL" id="KAH0769593.1"/>
    </source>
</evidence>
<evidence type="ECO:0000313" key="2">
    <source>
        <dbReference type="Proteomes" id="UP000826656"/>
    </source>
</evidence>
<accession>A0ABQ7VM67</accession>
<dbReference type="Proteomes" id="UP000826656">
    <property type="component" value="Unassembled WGS sequence"/>
</dbReference>
<name>A0ABQ7VM67_SOLTU</name>
<protein>
    <submittedName>
        <fullName evidence="1">Uncharacterized protein</fullName>
    </submittedName>
</protein>
<sequence>MTVWQNDPDIIANMFVRYYEDLVGRNVSNRVGVFSCFIRQGPILSKLHQNTLIASYSEKDVKISMFQINSIKSSDPDDYSSGFYKAALEIVGKDVTTAILHFVQNGKLLK</sequence>
<comment type="caution">
    <text evidence="1">The sequence shown here is derived from an EMBL/GenBank/DDBJ whole genome shotgun (WGS) entry which is preliminary data.</text>
</comment>
<proteinExistence type="predicted"/>
<reference evidence="1 2" key="1">
    <citation type="journal article" date="2021" name="bioRxiv">
        <title>Chromosome-scale and haplotype-resolved genome assembly of a tetraploid potato cultivar.</title>
        <authorList>
            <person name="Sun H."/>
            <person name="Jiao W.-B."/>
            <person name="Krause K."/>
            <person name="Campoy J.A."/>
            <person name="Goel M."/>
            <person name="Folz-Donahue K."/>
            <person name="Kukat C."/>
            <person name="Huettel B."/>
            <person name="Schneeberger K."/>
        </authorList>
    </citation>
    <scope>NUCLEOTIDE SEQUENCE [LARGE SCALE GENOMIC DNA]</scope>
    <source>
        <strain evidence="1">SolTubOtavaFocal</strain>
        <tissue evidence="1">Leaves</tissue>
    </source>
</reference>
<dbReference type="EMBL" id="JAIVGD010000011">
    <property type="protein sequence ID" value="KAH0769593.1"/>
    <property type="molecule type" value="Genomic_DNA"/>
</dbReference>
<gene>
    <name evidence="1" type="ORF">KY290_013574</name>
</gene>